<sequence>MELMTSGIISLIAHAGIVFTLFWSKADHIGSSLSIEDNSEESWELIDASLTVNLTLTLVLILLEVLFMIRHVLRPFLVIVTLFSHTAASIILLKVVIDKHPVPHLWILSSICCGLPVVLHLITFTLSFRRSRFC</sequence>
<evidence type="ECO:0000256" key="1">
    <source>
        <dbReference type="ARBA" id="ARBA00004141"/>
    </source>
</evidence>
<feature type="transmembrane region" description="Helical" evidence="7">
    <location>
        <begin position="50"/>
        <end position="69"/>
    </location>
</feature>
<evidence type="ECO:0000256" key="2">
    <source>
        <dbReference type="ARBA" id="ARBA00015652"/>
    </source>
</evidence>
<evidence type="ECO:0000256" key="5">
    <source>
        <dbReference type="ARBA" id="ARBA00022989"/>
    </source>
</evidence>
<organism evidence="8 9">
    <name type="scientific">Steinernema carpocapsae</name>
    <name type="common">Entomopathogenic nematode</name>
    <dbReference type="NCBI Taxonomy" id="34508"/>
    <lineage>
        <taxon>Eukaryota</taxon>
        <taxon>Metazoa</taxon>
        <taxon>Ecdysozoa</taxon>
        <taxon>Nematoda</taxon>
        <taxon>Chromadorea</taxon>
        <taxon>Rhabditida</taxon>
        <taxon>Tylenchina</taxon>
        <taxon>Panagrolaimomorpha</taxon>
        <taxon>Strongyloidoidea</taxon>
        <taxon>Steinernematidae</taxon>
        <taxon>Steinernema</taxon>
    </lineage>
</organism>
<dbReference type="GO" id="GO:0036038">
    <property type="term" value="C:MKS complex"/>
    <property type="evidence" value="ECO:0007669"/>
    <property type="project" value="TreeGrafter"/>
</dbReference>
<evidence type="ECO:0000256" key="3">
    <source>
        <dbReference type="ARBA" id="ARBA00022692"/>
    </source>
</evidence>
<dbReference type="AlphaFoldDB" id="A0A4U5P9K8"/>
<keyword evidence="6 7" id="KW-0472">Membrane</keyword>
<dbReference type="PANTHER" id="PTHR34341">
    <property type="entry name" value="TRANSMEMBRANE PROTEIN 107"/>
    <property type="match status" value="1"/>
</dbReference>
<gene>
    <name evidence="8" type="ORF">L596_007202</name>
</gene>
<evidence type="ECO:0000256" key="4">
    <source>
        <dbReference type="ARBA" id="ARBA00022794"/>
    </source>
</evidence>
<dbReference type="GO" id="GO:1904491">
    <property type="term" value="P:protein localization to ciliary transition zone"/>
    <property type="evidence" value="ECO:0007669"/>
    <property type="project" value="TreeGrafter"/>
</dbReference>
<evidence type="ECO:0000256" key="6">
    <source>
        <dbReference type="ARBA" id="ARBA00023136"/>
    </source>
</evidence>
<name>A0A4U5P9K8_STECR</name>
<proteinExistence type="predicted"/>
<evidence type="ECO:0000313" key="8">
    <source>
        <dbReference type="EMBL" id="TKR92574.1"/>
    </source>
</evidence>
<evidence type="ECO:0000313" key="9">
    <source>
        <dbReference type="Proteomes" id="UP000298663"/>
    </source>
</evidence>
<keyword evidence="3 7" id="KW-0812">Transmembrane</keyword>
<keyword evidence="9" id="KW-1185">Reference proteome</keyword>
<dbReference type="Pfam" id="PF14995">
    <property type="entry name" value="TMEM107"/>
    <property type="match status" value="1"/>
</dbReference>
<feature type="transmembrane region" description="Helical" evidence="7">
    <location>
        <begin position="76"/>
        <end position="97"/>
    </location>
</feature>
<dbReference type="STRING" id="34508.A0A4U5P9K8"/>
<evidence type="ECO:0000256" key="7">
    <source>
        <dbReference type="SAM" id="Phobius"/>
    </source>
</evidence>
<reference evidence="8 9" key="1">
    <citation type="journal article" date="2015" name="Genome Biol.">
        <title>Comparative genomics of Steinernema reveals deeply conserved gene regulatory networks.</title>
        <authorList>
            <person name="Dillman A.R."/>
            <person name="Macchietto M."/>
            <person name="Porter C.F."/>
            <person name="Rogers A."/>
            <person name="Williams B."/>
            <person name="Antoshechkin I."/>
            <person name="Lee M.M."/>
            <person name="Goodwin Z."/>
            <person name="Lu X."/>
            <person name="Lewis E.E."/>
            <person name="Goodrich-Blair H."/>
            <person name="Stock S.P."/>
            <person name="Adams B.J."/>
            <person name="Sternberg P.W."/>
            <person name="Mortazavi A."/>
        </authorList>
    </citation>
    <scope>NUCLEOTIDE SEQUENCE [LARGE SCALE GENOMIC DNA]</scope>
    <source>
        <strain evidence="8 9">ALL</strain>
    </source>
</reference>
<dbReference type="InterPro" id="IPR029248">
    <property type="entry name" value="TMEM107"/>
</dbReference>
<keyword evidence="5 7" id="KW-1133">Transmembrane helix</keyword>
<dbReference type="OrthoDB" id="5845486at2759"/>
<dbReference type="EMBL" id="AZBU02000002">
    <property type="protein sequence ID" value="TKR92574.1"/>
    <property type="molecule type" value="Genomic_DNA"/>
</dbReference>
<dbReference type="GO" id="GO:1905515">
    <property type="term" value="P:non-motile cilium assembly"/>
    <property type="evidence" value="ECO:0007669"/>
    <property type="project" value="TreeGrafter"/>
</dbReference>
<dbReference type="GO" id="GO:0016020">
    <property type="term" value="C:membrane"/>
    <property type="evidence" value="ECO:0007669"/>
    <property type="project" value="UniProtKB-SubCell"/>
</dbReference>
<accession>A0A4U5P9K8</accession>
<dbReference type="PANTHER" id="PTHR34341:SF1">
    <property type="entry name" value="TRANSMEMBRANE PROTEIN 107"/>
    <property type="match status" value="1"/>
</dbReference>
<protein>
    <recommendedName>
        <fullName evidence="2">Transmembrane protein 107</fullName>
    </recommendedName>
</protein>
<comment type="subcellular location">
    <subcellularLocation>
        <location evidence="1">Membrane</location>
        <topology evidence="1">Multi-pass membrane protein</topology>
    </subcellularLocation>
</comment>
<comment type="caution">
    <text evidence="8">The sequence shown here is derived from an EMBL/GenBank/DDBJ whole genome shotgun (WGS) entry which is preliminary data.</text>
</comment>
<dbReference type="Proteomes" id="UP000298663">
    <property type="component" value="Unassembled WGS sequence"/>
</dbReference>
<feature type="transmembrane region" description="Helical" evidence="7">
    <location>
        <begin position="103"/>
        <end position="128"/>
    </location>
</feature>
<keyword evidence="4" id="KW-0970">Cilium biogenesis/degradation</keyword>
<reference evidence="8 9" key="2">
    <citation type="journal article" date="2019" name="G3 (Bethesda)">
        <title>Hybrid Assembly of the Genome of the Entomopathogenic Nematode Steinernema carpocapsae Identifies the X-Chromosome.</title>
        <authorList>
            <person name="Serra L."/>
            <person name="Macchietto M."/>
            <person name="Macias-Munoz A."/>
            <person name="McGill C.J."/>
            <person name="Rodriguez I.M."/>
            <person name="Rodriguez B."/>
            <person name="Murad R."/>
            <person name="Mortazavi A."/>
        </authorList>
    </citation>
    <scope>NUCLEOTIDE SEQUENCE [LARGE SCALE GENOMIC DNA]</scope>
    <source>
        <strain evidence="8 9">ALL</strain>
    </source>
</reference>